<evidence type="ECO:0000256" key="1">
    <source>
        <dbReference type="ARBA" id="ARBA00009995"/>
    </source>
</evidence>
<dbReference type="AlphaFoldDB" id="A0A0A8Z9V4"/>
<dbReference type="PANTHER" id="PTHR48047">
    <property type="entry name" value="GLYCOSYLTRANSFERASE"/>
    <property type="match status" value="1"/>
</dbReference>
<reference evidence="4" key="2">
    <citation type="journal article" date="2015" name="Data Brief">
        <title>Shoot transcriptome of the giant reed, Arundo donax.</title>
        <authorList>
            <person name="Barrero R.A."/>
            <person name="Guerrero F.D."/>
            <person name="Moolhuijzen P."/>
            <person name="Goolsby J.A."/>
            <person name="Tidwell J."/>
            <person name="Bellgard S.E."/>
            <person name="Bellgard M.I."/>
        </authorList>
    </citation>
    <scope>NUCLEOTIDE SEQUENCE</scope>
    <source>
        <tissue evidence="4">Shoot tissue taken approximately 20 cm above the soil surface</tissue>
    </source>
</reference>
<keyword evidence="3" id="KW-0328">Glycosyltransferase</keyword>
<organism evidence="4">
    <name type="scientific">Arundo donax</name>
    <name type="common">Giant reed</name>
    <name type="synonym">Donax arundinaceus</name>
    <dbReference type="NCBI Taxonomy" id="35708"/>
    <lineage>
        <taxon>Eukaryota</taxon>
        <taxon>Viridiplantae</taxon>
        <taxon>Streptophyta</taxon>
        <taxon>Embryophyta</taxon>
        <taxon>Tracheophyta</taxon>
        <taxon>Spermatophyta</taxon>
        <taxon>Magnoliopsida</taxon>
        <taxon>Liliopsida</taxon>
        <taxon>Poales</taxon>
        <taxon>Poaceae</taxon>
        <taxon>PACMAD clade</taxon>
        <taxon>Arundinoideae</taxon>
        <taxon>Arundineae</taxon>
        <taxon>Arundo</taxon>
    </lineage>
</organism>
<dbReference type="Pfam" id="PF00201">
    <property type="entry name" value="UDPGT"/>
    <property type="match status" value="1"/>
</dbReference>
<comment type="similarity">
    <text evidence="1 3">Belongs to the UDP-glycosyltransferase family.</text>
</comment>
<reference evidence="4" key="1">
    <citation type="submission" date="2014-09" db="EMBL/GenBank/DDBJ databases">
        <authorList>
            <person name="Magalhaes I.L.F."/>
            <person name="Oliveira U."/>
            <person name="Santos F.R."/>
            <person name="Vidigal T.H.D.A."/>
            <person name="Brescovit A.D."/>
            <person name="Santos A.J."/>
        </authorList>
    </citation>
    <scope>NUCLEOTIDE SEQUENCE</scope>
    <source>
        <tissue evidence="4">Shoot tissue taken approximately 20 cm above the soil surface</tissue>
    </source>
</reference>
<dbReference type="EMBL" id="GBRH01266283">
    <property type="protein sequence ID" value="JAD31612.1"/>
    <property type="molecule type" value="Transcribed_RNA"/>
</dbReference>
<dbReference type="InterPro" id="IPR035595">
    <property type="entry name" value="UDP_glycos_trans_CS"/>
</dbReference>
<dbReference type="InterPro" id="IPR002213">
    <property type="entry name" value="UDP_glucos_trans"/>
</dbReference>
<evidence type="ECO:0000256" key="2">
    <source>
        <dbReference type="ARBA" id="ARBA00022679"/>
    </source>
</evidence>
<sequence>MVVTGWAPQIAILAHPAVGVFVTHCGWNSVLETIVAGVPVLTWPMVFEQFITERFVTDVLAIGERLSPEGDRVRSTRCEENELIPADAVAQAVSRFMEHGGAGTVARSKVKELSAKAHAAMEECGSSHRDMHRLIDDLVKARTAGAGTMS</sequence>
<name>A0A0A8Z9V4_ARUDO</name>
<evidence type="ECO:0000256" key="3">
    <source>
        <dbReference type="RuleBase" id="RU003718"/>
    </source>
</evidence>
<dbReference type="SUPFAM" id="SSF53756">
    <property type="entry name" value="UDP-Glycosyltransferase/glycogen phosphorylase"/>
    <property type="match status" value="1"/>
</dbReference>
<dbReference type="PROSITE" id="PS00375">
    <property type="entry name" value="UDPGT"/>
    <property type="match status" value="1"/>
</dbReference>
<keyword evidence="2 3" id="KW-0808">Transferase</keyword>
<dbReference type="PANTHER" id="PTHR48047:SF19">
    <property type="entry name" value="GLYCOSYLTRANSFERASE"/>
    <property type="match status" value="1"/>
</dbReference>
<protein>
    <submittedName>
        <fullName evidence="4">Uncharacterized protein</fullName>
    </submittedName>
</protein>
<evidence type="ECO:0000313" key="4">
    <source>
        <dbReference type="EMBL" id="JAD31612.1"/>
    </source>
</evidence>
<dbReference type="GO" id="GO:0035251">
    <property type="term" value="F:UDP-glucosyltransferase activity"/>
    <property type="evidence" value="ECO:0007669"/>
    <property type="project" value="TreeGrafter"/>
</dbReference>
<dbReference type="Gene3D" id="3.40.50.2000">
    <property type="entry name" value="Glycogen Phosphorylase B"/>
    <property type="match status" value="1"/>
</dbReference>
<proteinExistence type="inferred from homology"/>
<accession>A0A0A8Z9V4</accession>